<dbReference type="InterPro" id="IPR016181">
    <property type="entry name" value="Acyl_CoA_acyltransferase"/>
</dbReference>
<gene>
    <name evidence="3" type="ORF">SAMN05661091_0044</name>
</gene>
<dbReference type="PANTHER" id="PTHR13947:SF37">
    <property type="entry name" value="LD18367P"/>
    <property type="match status" value="1"/>
</dbReference>
<dbReference type="GO" id="GO:0008080">
    <property type="term" value="F:N-acetyltransferase activity"/>
    <property type="evidence" value="ECO:0007669"/>
    <property type="project" value="InterPro"/>
</dbReference>
<organism evidence="3 4">
    <name type="scientific">Paenibacillus uliginis N3/975</name>
    <dbReference type="NCBI Taxonomy" id="1313296"/>
    <lineage>
        <taxon>Bacteria</taxon>
        <taxon>Bacillati</taxon>
        <taxon>Bacillota</taxon>
        <taxon>Bacilli</taxon>
        <taxon>Bacillales</taxon>
        <taxon>Paenibacillaceae</taxon>
        <taxon>Paenibacillus</taxon>
    </lineage>
</organism>
<evidence type="ECO:0000256" key="1">
    <source>
        <dbReference type="ARBA" id="ARBA00022679"/>
    </source>
</evidence>
<evidence type="ECO:0000259" key="2">
    <source>
        <dbReference type="PROSITE" id="PS51186"/>
    </source>
</evidence>
<dbReference type="PANTHER" id="PTHR13947">
    <property type="entry name" value="GNAT FAMILY N-ACETYLTRANSFERASE"/>
    <property type="match status" value="1"/>
</dbReference>
<protein>
    <submittedName>
        <fullName evidence="3">Putative acetyltransferase</fullName>
    </submittedName>
</protein>
<sequence>MIIREIQEQDNKAIENVIRTCLKEYGGDRAGLAWEDPLLGSLSEVYRGNNSRYWVAEHHGRIVGGCGIGPMDKLEGVCELQKMYCLQEARGTGIAHKLMNTALEFAQTCYEQCYLETLSNMEAANRFYQKYNFVKLNKPLGDTGHFSCDIWYLKDLHSS</sequence>
<reference evidence="4" key="1">
    <citation type="submission" date="2017-04" db="EMBL/GenBank/DDBJ databases">
        <authorList>
            <person name="Varghese N."/>
            <person name="Submissions S."/>
        </authorList>
    </citation>
    <scope>NUCLEOTIDE SEQUENCE [LARGE SCALE GENOMIC DNA]</scope>
    <source>
        <strain evidence="4">N3/975</strain>
    </source>
</reference>
<dbReference type="InterPro" id="IPR000182">
    <property type="entry name" value="GNAT_dom"/>
</dbReference>
<keyword evidence="4" id="KW-1185">Reference proteome</keyword>
<dbReference type="SUPFAM" id="SSF55729">
    <property type="entry name" value="Acyl-CoA N-acyltransferases (Nat)"/>
    <property type="match status" value="1"/>
</dbReference>
<keyword evidence="1 3" id="KW-0808">Transferase</keyword>
<dbReference type="InterPro" id="IPR050769">
    <property type="entry name" value="NAT_camello-type"/>
</dbReference>
<evidence type="ECO:0000313" key="4">
    <source>
        <dbReference type="Proteomes" id="UP000192940"/>
    </source>
</evidence>
<dbReference type="Pfam" id="PF13508">
    <property type="entry name" value="Acetyltransf_7"/>
    <property type="match status" value="1"/>
</dbReference>
<proteinExistence type="predicted"/>
<feature type="domain" description="N-acetyltransferase" evidence="2">
    <location>
        <begin position="1"/>
        <end position="157"/>
    </location>
</feature>
<dbReference type="CDD" id="cd04301">
    <property type="entry name" value="NAT_SF"/>
    <property type="match status" value="1"/>
</dbReference>
<dbReference type="Proteomes" id="UP000192940">
    <property type="component" value="Chromosome I"/>
</dbReference>
<name>A0A1X7G5D4_9BACL</name>
<dbReference type="EMBL" id="LT840184">
    <property type="protein sequence ID" value="SMF64206.1"/>
    <property type="molecule type" value="Genomic_DNA"/>
</dbReference>
<dbReference type="Gene3D" id="3.40.630.30">
    <property type="match status" value="1"/>
</dbReference>
<evidence type="ECO:0000313" key="3">
    <source>
        <dbReference type="EMBL" id="SMF64206.1"/>
    </source>
</evidence>
<dbReference type="AlphaFoldDB" id="A0A1X7G5D4"/>
<dbReference type="PROSITE" id="PS51186">
    <property type="entry name" value="GNAT"/>
    <property type="match status" value="1"/>
</dbReference>
<dbReference type="STRING" id="1313296.SAMN05661091_0044"/>
<accession>A0A1X7G5D4</accession>